<reference evidence="5 6" key="1">
    <citation type="submission" date="2022-05" db="EMBL/GenBank/DDBJ databases">
        <authorList>
            <person name="Park J.-S."/>
        </authorList>
    </citation>
    <scope>NUCLEOTIDE SEQUENCE [LARGE SCALE GENOMIC DNA]</scope>
    <source>
        <strain evidence="5 6">2012CJ35-5</strain>
    </source>
</reference>
<accession>A0ABT0PUI3</accession>
<keyword evidence="2" id="KW-0238">DNA-binding</keyword>
<dbReference type="InterPro" id="IPR000835">
    <property type="entry name" value="HTH_MarR-typ"/>
</dbReference>
<dbReference type="PANTHER" id="PTHR42756">
    <property type="entry name" value="TRANSCRIPTIONAL REGULATOR, MARR"/>
    <property type="match status" value="1"/>
</dbReference>
<protein>
    <submittedName>
        <fullName evidence="5">MarR family transcriptional regulator</fullName>
    </submittedName>
</protein>
<evidence type="ECO:0000256" key="2">
    <source>
        <dbReference type="ARBA" id="ARBA00023125"/>
    </source>
</evidence>
<proteinExistence type="predicted"/>
<gene>
    <name evidence="5" type="ORF">M3P19_13570</name>
</gene>
<dbReference type="CDD" id="cd00090">
    <property type="entry name" value="HTH_ARSR"/>
    <property type="match status" value="1"/>
</dbReference>
<dbReference type="Pfam" id="PF12802">
    <property type="entry name" value="MarR_2"/>
    <property type="match status" value="1"/>
</dbReference>
<keyword evidence="6" id="KW-1185">Reference proteome</keyword>
<dbReference type="PANTHER" id="PTHR42756:SF1">
    <property type="entry name" value="TRANSCRIPTIONAL REPRESSOR OF EMRAB OPERON"/>
    <property type="match status" value="1"/>
</dbReference>
<dbReference type="SUPFAM" id="SSF46785">
    <property type="entry name" value="Winged helix' DNA-binding domain"/>
    <property type="match status" value="1"/>
</dbReference>
<comment type="caution">
    <text evidence="5">The sequence shown here is derived from an EMBL/GenBank/DDBJ whole genome shotgun (WGS) entry which is preliminary data.</text>
</comment>
<evidence type="ECO:0000313" key="5">
    <source>
        <dbReference type="EMBL" id="MCL6275043.1"/>
    </source>
</evidence>
<keyword evidence="1" id="KW-0805">Transcription regulation</keyword>
<dbReference type="InterPro" id="IPR036390">
    <property type="entry name" value="WH_DNA-bd_sf"/>
</dbReference>
<dbReference type="SMART" id="SM00347">
    <property type="entry name" value="HTH_MARR"/>
    <property type="match status" value="1"/>
</dbReference>
<keyword evidence="3" id="KW-0804">Transcription</keyword>
<evidence type="ECO:0000256" key="1">
    <source>
        <dbReference type="ARBA" id="ARBA00023015"/>
    </source>
</evidence>
<dbReference type="PROSITE" id="PS50995">
    <property type="entry name" value="HTH_MARR_2"/>
    <property type="match status" value="1"/>
</dbReference>
<sequence length="202" mass="22968">MSVKKVFDPNTQQNDLSSKIVVGLERISQAFKVLLWQQAKELGLSPIQIQILIFIAHHNGPLNNVSALAQEFNVTKPTISDAIKVLERKSLVIKDHSSPDSRSYTLLLSNLGQDVVKNTENFTSYLVTQIDKLNEEDQKGLYRILGNLIYQLNKNGILSVQRTCYACKFYQKTTSNHYCHLLEQQLKDADIRLDCVEFEANV</sequence>
<evidence type="ECO:0000313" key="6">
    <source>
        <dbReference type="Proteomes" id="UP001203607"/>
    </source>
</evidence>
<organism evidence="5 6">
    <name type="scientific">Flagellimonas spongiicola</name>
    <dbReference type="NCBI Taxonomy" id="2942208"/>
    <lineage>
        <taxon>Bacteria</taxon>
        <taxon>Pseudomonadati</taxon>
        <taxon>Bacteroidota</taxon>
        <taxon>Flavobacteriia</taxon>
        <taxon>Flavobacteriales</taxon>
        <taxon>Flavobacteriaceae</taxon>
        <taxon>Flagellimonas</taxon>
    </lineage>
</organism>
<evidence type="ECO:0000256" key="3">
    <source>
        <dbReference type="ARBA" id="ARBA00023163"/>
    </source>
</evidence>
<dbReference type="InterPro" id="IPR011991">
    <property type="entry name" value="ArsR-like_HTH"/>
</dbReference>
<dbReference type="InterPro" id="IPR036388">
    <property type="entry name" value="WH-like_DNA-bd_sf"/>
</dbReference>
<dbReference type="Gene3D" id="1.10.10.10">
    <property type="entry name" value="Winged helix-like DNA-binding domain superfamily/Winged helix DNA-binding domain"/>
    <property type="match status" value="1"/>
</dbReference>
<name>A0ABT0PUI3_9FLAO</name>
<dbReference type="EMBL" id="JAMFMA010000003">
    <property type="protein sequence ID" value="MCL6275043.1"/>
    <property type="molecule type" value="Genomic_DNA"/>
</dbReference>
<dbReference type="RefSeq" id="WP_249658231.1">
    <property type="nucleotide sequence ID" value="NZ_JAMFMA010000003.1"/>
</dbReference>
<feature type="domain" description="HTH marR-type" evidence="4">
    <location>
        <begin position="17"/>
        <end position="150"/>
    </location>
</feature>
<evidence type="ECO:0000259" key="4">
    <source>
        <dbReference type="PROSITE" id="PS50995"/>
    </source>
</evidence>
<dbReference type="Proteomes" id="UP001203607">
    <property type="component" value="Unassembled WGS sequence"/>
</dbReference>